<sequence length="206" mass="24294">MTNYTVPTHRDINFNEYKGIFEKYKNNNDIREITFQNELVKPFIRGIRNDLDVESCDTKLTTTRHDYLQYCGTYISNGKEKAATPDLVITKKWNWFNRKYSLDYRAVVEVKSPFGKESIYSKGYINYSSDLKCELKRHLSAKINSKVILTDSLKWEFYKRSGGGNELIPIRTIELYNLIDARGHWKWDSVDSFNSLKYYLKDFLGS</sequence>
<reference evidence="1 2" key="1">
    <citation type="submission" date="2023-06" db="EMBL/GenBank/DDBJ databases">
        <title>Aquibacillus rhizosphaerae LR5S19.</title>
        <authorList>
            <person name="Sun J.-Q."/>
        </authorList>
    </citation>
    <scope>NUCLEOTIDE SEQUENCE [LARGE SCALE GENOMIC DNA]</scope>
    <source>
        <strain evidence="1 2">LR5S19</strain>
    </source>
</reference>
<dbReference type="Proteomes" id="UP001235343">
    <property type="component" value="Unassembled WGS sequence"/>
</dbReference>
<evidence type="ECO:0000313" key="1">
    <source>
        <dbReference type="EMBL" id="MDL4840336.1"/>
    </source>
</evidence>
<protein>
    <recommendedName>
        <fullName evidence="3">Restriction endonuclease</fullName>
    </recommendedName>
</protein>
<evidence type="ECO:0008006" key="3">
    <source>
        <dbReference type="Google" id="ProtNLM"/>
    </source>
</evidence>
<keyword evidence="2" id="KW-1185">Reference proteome</keyword>
<proteinExistence type="predicted"/>
<name>A0ABT7L6U3_9BACI</name>
<dbReference type="EMBL" id="JASTZU010000027">
    <property type="protein sequence ID" value="MDL4840336.1"/>
    <property type="molecule type" value="Genomic_DNA"/>
</dbReference>
<organism evidence="1 2">
    <name type="scientific">Aquibacillus rhizosphaerae</name>
    <dbReference type="NCBI Taxonomy" id="3051431"/>
    <lineage>
        <taxon>Bacteria</taxon>
        <taxon>Bacillati</taxon>
        <taxon>Bacillota</taxon>
        <taxon>Bacilli</taxon>
        <taxon>Bacillales</taxon>
        <taxon>Bacillaceae</taxon>
        <taxon>Aquibacillus</taxon>
    </lineage>
</organism>
<accession>A0ABT7L6U3</accession>
<comment type="caution">
    <text evidence="1">The sequence shown here is derived from an EMBL/GenBank/DDBJ whole genome shotgun (WGS) entry which is preliminary data.</text>
</comment>
<dbReference type="RefSeq" id="WP_285931363.1">
    <property type="nucleotide sequence ID" value="NZ_JASTZU010000027.1"/>
</dbReference>
<gene>
    <name evidence="1" type="ORF">QQS35_07755</name>
</gene>
<evidence type="ECO:0000313" key="2">
    <source>
        <dbReference type="Proteomes" id="UP001235343"/>
    </source>
</evidence>